<name>A0ACC2GXR4_DALPE</name>
<comment type="caution">
    <text evidence="1">The sequence shown here is derived from an EMBL/GenBank/DDBJ whole genome shotgun (WGS) entry which is preliminary data.</text>
</comment>
<protein>
    <submittedName>
        <fullName evidence="1">Uncharacterized protein</fullName>
    </submittedName>
</protein>
<dbReference type="EMBL" id="CM055735">
    <property type="protein sequence ID" value="KAJ8008295.1"/>
    <property type="molecule type" value="Genomic_DNA"/>
</dbReference>
<sequence>MCRASIRTVSPGKEPRERLHLICTENSRSGYEVFIIPTMAESDRVLISNYAKLASGCDLVLEERQGQS</sequence>
<proteinExistence type="predicted"/>
<dbReference type="Proteomes" id="UP001157502">
    <property type="component" value="Chromosome 8"/>
</dbReference>
<accession>A0ACC2GXR4</accession>
<keyword evidence="2" id="KW-1185">Reference proteome</keyword>
<evidence type="ECO:0000313" key="2">
    <source>
        <dbReference type="Proteomes" id="UP001157502"/>
    </source>
</evidence>
<gene>
    <name evidence="1" type="ORF">DPEC_G00103360</name>
</gene>
<organism evidence="1 2">
    <name type="scientific">Dallia pectoralis</name>
    <name type="common">Alaska blackfish</name>
    <dbReference type="NCBI Taxonomy" id="75939"/>
    <lineage>
        <taxon>Eukaryota</taxon>
        <taxon>Metazoa</taxon>
        <taxon>Chordata</taxon>
        <taxon>Craniata</taxon>
        <taxon>Vertebrata</taxon>
        <taxon>Euteleostomi</taxon>
        <taxon>Actinopterygii</taxon>
        <taxon>Neopterygii</taxon>
        <taxon>Teleostei</taxon>
        <taxon>Protacanthopterygii</taxon>
        <taxon>Esociformes</taxon>
        <taxon>Umbridae</taxon>
        <taxon>Dallia</taxon>
    </lineage>
</organism>
<evidence type="ECO:0000313" key="1">
    <source>
        <dbReference type="EMBL" id="KAJ8008295.1"/>
    </source>
</evidence>
<reference evidence="1" key="1">
    <citation type="submission" date="2021-05" db="EMBL/GenBank/DDBJ databases">
        <authorList>
            <person name="Pan Q."/>
            <person name="Jouanno E."/>
            <person name="Zahm M."/>
            <person name="Klopp C."/>
            <person name="Cabau C."/>
            <person name="Louis A."/>
            <person name="Berthelot C."/>
            <person name="Parey E."/>
            <person name="Roest Crollius H."/>
            <person name="Montfort J."/>
            <person name="Robinson-Rechavi M."/>
            <person name="Bouchez O."/>
            <person name="Lampietro C."/>
            <person name="Lopez Roques C."/>
            <person name="Donnadieu C."/>
            <person name="Postlethwait J."/>
            <person name="Bobe J."/>
            <person name="Dillon D."/>
            <person name="Chandos A."/>
            <person name="von Hippel F."/>
            <person name="Guiguen Y."/>
        </authorList>
    </citation>
    <scope>NUCLEOTIDE SEQUENCE</scope>
    <source>
        <strain evidence="1">YG-Jan2019</strain>
    </source>
</reference>